<evidence type="ECO:0000256" key="3">
    <source>
        <dbReference type="ARBA" id="ARBA00022827"/>
    </source>
</evidence>
<keyword evidence="3" id="KW-0274">FAD</keyword>
<organism evidence="7 8">
    <name type="scientific">Melanomma pulvis-pyrius CBS 109.77</name>
    <dbReference type="NCBI Taxonomy" id="1314802"/>
    <lineage>
        <taxon>Eukaryota</taxon>
        <taxon>Fungi</taxon>
        <taxon>Dikarya</taxon>
        <taxon>Ascomycota</taxon>
        <taxon>Pezizomycotina</taxon>
        <taxon>Dothideomycetes</taxon>
        <taxon>Pleosporomycetidae</taxon>
        <taxon>Pleosporales</taxon>
        <taxon>Melanommataceae</taxon>
        <taxon>Melanomma</taxon>
    </lineage>
</organism>
<comment type="cofactor">
    <cofactor evidence="1">
        <name>FAD</name>
        <dbReference type="ChEBI" id="CHEBI:57692"/>
    </cofactor>
</comment>
<reference evidence="7" key="1">
    <citation type="journal article" date="2020" name="Stud. Mycol.">
        <title>101 Dothideomycetes genomes: a test case for predicting lifestyles and emergence of pathogens.</title>
        <authorList>
            <person name="Haridas S."/>
            <person name="Albert R."/>
            <person name="Binder M."/>
            <person name="Bloem J."/>
            <person name="Labutti K."/>
            <person name="Salamov A."/>
            <person name="Andreopoulos B."/>
            <person name="Baker S."/>
            <person name="Barry K."/>
            <person name="Bills G."/>
            <person name="Bluhm B."/>
            <person name="Cannon C."/>
            <person name="Castanera R."/>
            <person name="Culley D."/>
            <person name="Daum C."/>
            <person name="Ezra D."/>
            <person name="Gonzalez J."/>
            <person name="Henrissat B."/>
            <person name="Kuo A."/>
            <person name="Liang C."/>
            <person name="Lipzen A."/>
            <person name="Lutzoni F."/>
            <person name="Magnuson J."/>
            <person name="Mondo S."/>
            <person name="Nolan M."/>
            <person name="Ohm R."/>
            <person name="Pangilinan J."/>
            <person name="Park H.-J."/>
            <person name="Ramirez L."/>
            <person name="Alfaro M."/>
            <person name="Sun H."/>
            <person name="Tritt A."/>
            <person name="Yoshinaga Y."/>
            <person name="Zwiers L.-H."/>
            <person name="Turgeon B."/>
            <person name="Goodwin S."/>
            <person name="Spatafora J."/>
            <person name="Crous P."/>
            <person name="Grigoriev I."/>
        </authorList>
    </citation>
    <scope>NUCLEOTIDE SEQUENCE</scope>
    <source>
        <strain evidence="7">CBS 109.77</strain>
    </source>
</reference>
<dbReference type="InterPro" id="IPR036188">
    <property type="entry name" value="FAD/NAD-bd_sf"/>
</dbReference>
<evidence type="ECO:0000313" key="7">
    <source>
        <dbReference type="EMBL" id="KAF2796692.1"/>
    </source>
</evidence>
<evidence type="ECO:0000256" key="4">
    <source>
        <dbReference type="ARBA" id="ARBA00023002"/>
    </source>
</evidence>
<dbReference type="GO" id="GO:0071949">
    <property type="term" value="F:FAD binding"/>
    <property type="evidence" value="ECO:0007669"/>
    <property type="project" value="InterPro"/>
</dbReference>
<dbReference type="PANTHER" id="PTHR43004:SF19">
    <property type="entry name" value="BINDING MONOOXYGENASE, PUTATIVE (JCVI)-RELATED"/>
    <property type="match status" value="1"/>
</dbReference>
<dbReference type="OrthoDB" id="2096480at2759"/>
<protein>
    <recommendedName>
        <fullName evidence="6">FAD-binding domain-containing protein</fullName>
    </recommendedName>
</protein>
<dbReference type="PRINTS" id="PR00420">
    <property type="entry name" value="RNGMNOXGNASE"/>
</dbReference>
<keyword evidence="8" id="KW-1185">Reference proteome</keyword>
<dbReference type="Gene3D" id="3.40.30.120">
    <property type="match status" value="1"/>
</dbReference>
<name>A0A6A6XJW3_9PLEO</name>
<accession>A0A6A6XJW3</accession>
<feature type="compositionally biased region" description="Polar residues" evidence="5">
    <location>
        <begin position="466"/>
        <end position="481"/>
    </location>
</feature>
<dbReference type="Pfam" id="PF01494">
    <property type="entry name" value="FAD_binding_3"/>
    <property type="match status" value="1"/>
</dbReference>
<dbReference type="InterPro" id="IPR002938">
    <property type="entry name" value="FAD-bd"/>
</dbReference>
<keyword evidence="4" id="KW-0560">Oxidoreductase</keyword>
<feature type="region of interest" description="Disordered" evidence="5">
    <location>
        <begin position="462"/>
        <end position="487"/>
    </location>
</feature>
<dbReference type="GO" id="GO:0016709">
    <property type="term" value="F:oxidoreductase activity, acting on paired donors, with incorporation or reduction of molecular oxygen, NAD(P)H as one donor, and incorporation of one atom of oxygen"/>
    <property type="evidence" value="ECO:0007669"/>
    <property type="project" value="UniProtKB-ARBA"/>
</dbReference>
<evidence type="ECO:0000313" key="8">
    <source>
        <dbReference type="Proteomes" id="UP000799757"/>
    </source>
</evidence>
<dbReference type="Gene3D" id="3.50.50.60">
    <property type="entry name" value="FAD/NAD(P)-binding domain"/>
    <property type="match status" value="1"/>
</dbReference>
<feature type="domain" description="FAD-binding" evidence="6">
    <location>
        <begin position="6"/>
        <end position="386"/>
    </location>
</feature>
<gene>
    <name evidence="7" type="ORF">K505DRAFT_237059</name>
</gene>
<evidence type="ECO:0000256" key="5">
    <source>
        <dbReference type="SAM" id="MobiDB-lite"/>
    </source>
</evidence>
<dbReference type="Proteomes" id="UP000799757">
    <property type="component" value="Unassembled WGS sequence"/>
</dbReference>
<dbReference type="EMBL" id="MU001824">
    <property type="protein sequence ID" value="KAF2796692.1"/>
    <property type="molecule type" value="Genomic_DNA"/>
</dbReference>
<evidence type="ECO:0000256" key="1">
    <source>
        <dbReference type="ARBA" id="ARBA00001974"/>
    </source>
</evidence>
<keyword evidence="2" id="KW-0285">Flavoprotein</keyword>
<dbReference type="AlphaFoldDB" id="A0A6A6XJW3"/>
<dbReference type="Gene3D" id="3.30.9.10">
    <property type="entry name" value="D-Amino Acid Oxidase, subunit A, domain 2"/>
    <property type="match status" value="1"/>
</dbReference>
<evidence type="ECO:0000256" key="2">
    <source>
        <dbReference type="ARBA" id="ARBA00022630"/>
    </source>
</evidence>
<dbReference type="InterPro" id="IPR050641">
    <property type="entry name" value="RIFMO-like"/>
</dbReference>
<dbReference type="Pfam" id="PF21274">
    <property type="entry name" value="Rng_hyd_C"/>
    <property type="match status" value="1"/>
</dbReference>
<dbReference type="SUPFAM" id="SSF51905">
    <property type="entry name" value="FAD/NAD(P)-binding domain"/>
    <property type="match status" value="1"/>
</dbReference>
<sequence length="615" mass="68278">MAEIIDVSVLIVGGGSCGLSLSCFLSNLNVEHILVEAHEGTSILPKAHVINQRTMEIFRQHGIADAIVEQGTPPRQMSQIIWQTSLGGNGSLDRKILGTHDTWGCKFGTERYTTYQQDGCINDMYRRDAPLMPSNLPLLRSEPILRAIAEKRNPGKIFYSHKVTDFKDEGKHVIVHVENKDGKKSTYRSRYLVGADGGKTIGPKLGIEMEGPKQLRNVVSTHFKADLSQYWDDRTCIAHFANPEGGALFRSGSMLPLGPTWGRHSEEWQMHFSQGVNDPPLAREDAASRIRALLKLPDLDVELLTISNWVQERVLASRYQQGRIFIGGDAAHRHPPTTGLGLNTAVQDAHNLAWKLSYVLTGKASTKLVNTYELERRPIGKRNCDWAFFTWKRHAIIGAAIGLQPDQIEANKMHFTSMFDESSEIGQATRASLQHVIDGQVVEFGSHDMDLGFIYPEGAFVPDGTDSPSSDPTRQKYTPTTRPGHRLPHAWLERNGISYSTTDLVGPEGDFALITDRQGTSWIEAARKVAKAKGVGLRVIQITEPYRGVEKDEYLDPDAHWAEVKGIGNGGAILVRPDNIIAWRSIQRTENGPHETLSNVFDTILGLHPMANGDH</sequence>
<evidence type="ECO:0000259" key="6">
    <source>
        <dbReference type="Pfam" id="PF01494"/>
    </source>
</evidence>
<proteinExistence type="predicted"/>
<dbReference type="PANTHER" id="PTHR43004">
    <property type="entry name" value="TRK SYSTEM POTASSIUM UPTAKE PROTEIN"/>
    <property type="match status" value="1"/>
</dbReference>